<dbReference type="InterPro" id="IPR003599">
    <property type="entry name" value="Ig_sub"/>
</dbReference>
<proteinExistence type="predicted"/>
<feature type="domain" description="Ig-like" evidence="8">
    <location>
        <begin position="202"/>
        <end position="295"/>
    </location>
</feature>
<evidence type="ECO:0000256" key="5">
    <source>
        <dbReference type="SAM" id="MobiDB-lite"/>
    </source>
</evidence>
<dbReference type="InterPro" id="IPR013783">
    <property type="entry name" value="Ig-like_fold"/>
</dbReference>
<feature type="chain" id="PRO_5046059720" description="B-cell receptor CD22" evidence="7">
    <location>
        <begin position="23"/>
        <end position="1718"/>
    </location>
</feature>
<feature type="signal peptide" evidence="7">
    <location>
        <begin position="1"/>
        <end position="22"/>
    </location>
</feature>
<dbReference type="PROSITE" id="PS50835">
    <property type="entry name" value="IG_LIKE"/>
    <property type="match status" value="11"/>
</dbReference>
<keyword evidence="9" id="KW-1185">Reference proteome</keyword>
<feature type="region of interest" description="Disordered" evidence="5">
    <location>
        <begin position="1654"/>
        <end position="1701"/>
    </location>
</feature>
<dbReference type="Pfam" id="PF13895">
    <property type="entry name" value="Ig_2"/>
    <property type="match status" value="1"/>
</dbReference>
<gene>
    <name evidence="10" type="primary">LOC106590934</name>
</gene>
<evidence type="ECO:0000256" key="2">
    <source>
        <dbReference type="ARBA" id="ARBA00041781"/>
    </source>
</evidence>
<dbReference type="RefSeq" id="XP_045569343.1">
    <property type="nucleotide sequence ID" value="XM_045713387.1"/>
</dbReference>
<feature type="domain" description="Ig-like" evidence="8">
    <location>
        <begin position="311"/>
        <end position="394"/>
    </location>
</feature>
<evidence type="ECO:0000256" key="4">
    <source>
        <dbReference type="ARBA" id="ARBA00046458"/>
    </source>
</evidence>
<comment type="function">
    <text evidence="3">Most highly expressed siglec (sialic acid-binding immunoglobulin-like lectin) on B-cells that plays a role in various aspects of B-cell biology including differentiation, antigen presentation, and trafficking to bone marrow. Binds to alpha 2,6-linked sialic acid residues of surface molecules such as CD22 itself, CD45 and IgM in a cis configuration. Can also bind to ligands on other cells as an adhesion molecule in a trans configuration. Acts as an inhibitory coreceptor on the surface of B-cells and inhibits B-cell receptor induced signaling, characterized by inhibition of the calcium mobilization and cellular activation. Mechanistically, the immunoreceptor tyrosine-based inhibitory motif domain is phosphorylated by the Src kinase LYN, which in turn leads to the recruitment of the protein tyrosine phosphatase 1/PTPN6, leading to the negative regulation of BCR signaling. If this negative signaling from is of sufficient strength, apoptosis of the B-cell can be induced.</text>
</comment>
<dbReference type="SUPFAM" id="SSF48726">
    <property type="entry name" value="Immunoglobulin"/>
    <property type="match status" value="14"/>
</dbReference>
<dbReference type="PANTHER" id="PTHR46013">
    <property type="entry name" value="VASCULAR CELL ADHESION MOLECULE 1"/>
    <property type="match status" value="1"/>
</dbReference>
<dbReference type="InterPro" id="IPR003598">
    <property type="entry name" value="Ig_sub2"/>
</dbReference>
<name>A0ABM3EEA9_SALSA</name>
<dbReference type="Proteomes" id="UP001652741">
    <property type="component" value="Unplaced"/>
</dbReference>
<feature type="domain" description="Ig-like" evidence="8">
    <location>
        <begin position="1264"/>
        <end position="1333"/>
    </location>
</feature>
<evidence type="ECO:0000256" key="3">
    <source>
        <dbReference type="ARBA" id="ARBA00045430"/>
    </source>
</evidence>
<organism evidence="9 10">
    <name type="scientific">Salmo salar</name>
    <name type="common">Atlantic salmon</name>
    <dbReference type="NCBI Taxonomy" id="8030"/>
    <lineage>
        <taxon>Eukaryota</taxon>
        <taxon>Metazoa</taxon>
        <taxon>Chordata</taxon>
        <taxon>Craniata</taxon>
        <taxon>Vertebrata</taxon>
        <taxon>Euteleostomi</taxon>
        <taxon>Actinopterygii</taxon>
        <taxon>Neopterygii</taxon>
        <taxon>Teleostei</taxon>
        <taxon>Protacanthopterygii</taxon>
        <taxon>Salmoniformes</taxon>
        <taxon>Salmonidae</taxon>
        <taxon>Salmoninae</taxon>
        <taxon>Salmo</taxon>
    </lineage>
</organism>
<evidence type="ECO:0000313" key="9">
    <source>
        <dbReference type="Proteomes" id="UP001652741"/>
    </source>
</evidence>
<feature type="domain" description="Ig-like" evidence="8">
    <location>
        <begin position="504"/>
        <end position="573"/>
    </location>
</feature>
<evidence type="ECO:0000256" key="6">
    <source>
        <dbReference type="SAM" id="Phobius"/>
    </source>
</evidence>
<evidence type="ECO:0000256" key="7">
    <source>
        <dbReference type="SAM" id="SignalP"/>
    </source>
</evidence>
<feature type="compositionally biased region" description="Polar residues" evidence="5">
    <location>
        <begin position="1688"/>
        <end position="1701"/>
    </location>
</feature>
<feature type="domain" description="Ig-like" evidence="8">
    <location>
        <begin position="1069"/>
        <end position="1152"/>
    </location>
</feature>
<sequence length="1718" mass="193280">MALRKAGSVLVVFFWSVAVVLGQDGWSVTYTPQSICALKGSTVHLTCSYTYPSGTVTSIFWFTKMETGVKPEDLCQDPEYAGRLEYHGDKEKDCTLRIKDLRERDSSTYLFRLLTDQEGGTYTGSPGVKLSVTDLQVKVTGGHQDKTLTCITTCTLTDNPTFIWYKNGQRLDEPTSQQYSVNSYYSDSYSCAVEGHEDHHSPAVCVRGESCFNVTYTHQSICALKGSTVDISCFYTHPSWHNVTEVSWFSKWESGVTKDLSQDSEYTSRVEYHRQTEKDSTLRITDLRVSDSTEYKFRFTTNEARWGYSFPGTTLTVTGLQVKVTGGHQNKTLTCITTCTLTDNPTYIWYKNGQHLDESTSPQYKDPVYSNYVDSYSCAVKGHEDLHSPAVCVQGQICKRVTYTKRRICVLKGSTVDISCTYVGYVTSSLWFSPKRSASWINKLTPEDLTRNPGYAGRVEYAGRESGTYKGPFTLRITDLREEDSAEYRFTFKTYNFEWGHSFPGTTLSVTGLQVKVTPAAEGQKTLTCITTCTLTDNPTFIWYKNGQRLDEPTSQQYSVNSYYSDSYSCAVEGHEDHHSPAVCVRGESCMNVTYTHQSICALKGSTVDISCFYTHPSWHNVTEVSWFNKWESGVTKDLSQDSEYTSRVEYHRQTEKDSTMRITDLRVSDSTEYKFRFTTNEARWGYSFPGTTLTVTGLQVKVTGGHQNKTLTCITTCTLTDNPTYIWYKNGQHLDESTSPQYKDPVSSNYEDSYSCAVKGHEDLHSPAVCVQGQSCKRVTYTKRRICVLKGSTVDISCTYVGYVTSSLWFSPKRNASWTNKLTPEDLTRDPGYAGRVEYAGRESGTYKSPFTLRITDLGEEDSAEYRFTFKTYNFEWGHSFPGTTLSVTGLQVKVTPAAEGQKTLTCSTTCTLTDNPTYIWYKNGQHLDEPTSQQYSVNSYYSDSYSCAVEGHEDHHSPAVCIRGESCFNVTYTHQSICALKGSTVDISCFYTHPSWHNVTEVSWFNKWESGVTKDLSQDSEYTSRVEYHQQTEKYSTLRITDLRDSDSTEYKFRFTTNEARWGYSFPGTTLTVTGFQVKVTGGNQDKTLTCITTCTLTDNPTYIWYKNGQHLDESTSPQYKDPVYSNYEDSYSCAVKGHEDLHSPAVCVQGQSCKRVTYTKRRICVLKGSTVDISCTYVGYDTVTSSLWFSPKQSASWTNKLTPEDLTRNPGYAGRVEYAGRESGTYKGPFTLRITDLREEDSAEYRFTFKTYNFEWGHSFPGTTLSVTGLEVKVTPAAEGQKTLTCSTTCTLTDNPTFIWYKNGQRLDEPTSQQYSVNSYYSDSYSCAVEGHEDHHSPAVCVRGENCLNVTYTHQSICALKGSTVDISCFYTHPSWHNITEVSWFNKWESGVTKDLRQVSEYTSRVEYHRQREKDSTLRITDLRESDSTEYKFRFTTNEARWGYNFPGTTLTVTGFQVKVTGGHQDKTLTCITTCTLTDNPTYIWFKNGQLLDESTSPQYKYSASSNHENSYSCGVKGHEELHSPAVYAPKNTSVSVSPSGEIVEGSSVTLTCSSDANPPVDKYTWYKKNVASPKASGQSYSITNIISEDRGDYYCEAENTIASMNSTALMIIVAVKQTSVMTAAVGIIVVVLVLILCLSGLMCFRRPTGGSDATADTQSVRPDCNSDTSPDYDTLASVHPDPNSDPNSDMYTPLNMKTRSPEYDTLANVRGLYH</sequence>
<feature type="transmembrane region" description="Helical" evidence="6">
    <location>
        <begin position="1624"/>
        <end position="1648"/>
    </location>
</feature>
<dbReference type="Pfam" id="PF24518">
    <property type="entry name" value="Ig_CD22"/>
    <property type="match status" value="1"/>
</dbReference>
<comment type="subunit">
    <text evidence="4">Predominantly monomer of isoform CD22-beta. Also found as heterodimer of isoform CD22-beta and a shorter isoform. Interacts with PTPN6/SHP-1, LYN, SYK, PIK3R1/PIK3R2 and PLCG1 upon phosphorylation. Interacts with GRB2, INPP5D and SHC1 upon phosphorylation. May form a complex with INPP5D/SHIP, GRB2 and SHC1.</text>
</comment>
<keyword evidence="6" id="KW-1133">Transmembrane helix</keyword>
<keyword evidence="6" id="KW-0472">Membrane</keyword>
<feature type="domain" description="Ig-like" evidence="8">
    <location>
        <begin position="883"/>
        <end position="952"/>
    </location>
</feature>
<dbReference type="PANTHER" id="PTHR46013:SF4">
    <property type="entry name" value="B-CELL RECEPTOR CD22-RELATED"/>
    <property type="match status" value="1"/>
</dbReference>
<dbReference type="SMART" id="SM00408">
    <property type="entry name" value="IGc2"/>
    <property type="match status" value="1"/>
</dbReference>
<keyword evidence="6" id="KW-0812">Transmembrane</keyword>
<dbReference type="InterPro" id="IPR007110">
    <property type="entry name" value="Ig-like_dom"/>
</dbReference>
<accession>A0ABM3EEA9</accession>
<feature type="compositionally biased region" description="Polar residues" evidence="5">
    <location>
        <begin position="1658"/>
        <end position="1675"/>
    </location>
</feature>
<dbReference type="GeneID" id="106590934"/>
<feature type="domain" description="Ig-like" evidence="8">
    <location>
        <begin position="126"/>
        <end position="194"/>
    </location>
</feature>
<reference evidence="10" key="1">
    <citation type="submission" date="2025-08" db="UniProtKB">
        <authorList>
            <consortium name="RefSeq"/>
        </authorList>
    </citation>
    <scope>IDENTIFICATION</scope>
</reference>
<evidence type="ECO:0000313" key="10">
    <source>
        <dbReference type="RefSeq" id="XP_045569343.1"/>
    </source>
</evidence>
<evidence type="ECO:0000259" key="8">
    <source>
        <dbReference type="PROSITE" id="PS50835"/>
    </source>
</evidence>
<feature type="domain" description="Ig-like" evidence="8">
    <location>
        <begin position="1450"/>
        <end position="1519"/>
    </location>
</feature>
<feature type="domain" description="Ig-like" evidence="8">
    <location>
        <begin position="1533"/>
        <end position="1615"/>
    </location>
</feature>
<evidence type="ECO:0000256" key="1">
    <source>
        <dbReference type="ARBA" id="ARBA00040106"/>
    </source>
</evidence>
<feature type="domain" description="Ig-like" evidence="8">
    <location>
        <begin position="960"/>
        <end position="1053"/>
    </location>
</feature>
<dbReference type="InterPro" id="IPR056386">
    <property type="entry name" value="Ig_CD22"/>
</dbReference>
<protein>
    <recommendedName>
        <fullName evidence="1">B-cell receptor CD22</fullName>
    </recommendedName>
    <alternativeName>
        <fullName evidence="2">Sialic acid-binding Ig-like lectin 2</fullName>
    </alternativeName>
</protein>
<keyword evidence="7" id="KW-0732">Signal</keyword>
<dbReference type="InterPro" id="IPR036179">
    <property type="entry name" value="Ig-like_dom_sf"/>
</dbReference>
<dbReference type="SMART" id="SM00409">
    <property type="entry name" value="IG"/>
    <property type="match status" value="11"/>
</dbReference>
<feature type="domain" description="Ig-like" evidence="8">
    <location>
        <begin position="690"/>
        <end position="773"/>
    </location>
</feature>
<dbReference type="Gene3D" id="2.60.40.10">
    <property type="entry name" value="Immunoglobulins"/>
    <property type="match status" value="17"/>
</dbReference>